<evidence type="ECO:0008006" key="2">
    <source>
        <dbReference type="Google" id="ProtNLM"/>
    </source>
</evidence>
<reference evidence="1" key="1">
    <citation type="submission" date="2018-05" db="EMBL/GenBank/DDBJ databases">
        <authorList>
            <person name="Lanie J.A."/>
            <person name="Ng W.-L."/>
            <person name="Kazmierczak K.M."/>
            <person name="Andrzejewski T.M."/>
            <person name="Davidsen T.M."/>
            <person name="Wayne K.J."/>
            <person name="Tettelin H."/>
            <person name="Glass J.I."/>
            <person name="Rusch D."/>
            <person name="Podicherti R."/>
            <person name="Tsui H.-C.T."/>
            <person name="Winkler M.E."/>
        </authorList>
    </citation>
    <scope>NUCLEOTIDE SEQUENCE</scope>
</reference>
<dbReference type="EMBL" id="UINC01175583">
    <property type="protein sequence ID" value="SVD82273.1"/>
    <property type="molecule type" value="Genomic_DNA"/>
</dbReference>
<dbReference type="SUPFAM" id="SSF53697">
    <property type="entry name" value="SIS domain"/>
    <property type="match status" value="1"/>
</dbReference>
<proteinExistence type="predicted"/>
<sequence>MTILQSNFHNVNFANIALPKNNDEIIYRIKDILSNLPALNIVRNEKLLEQTIQEVTQFTQKKSSFIVFGTGGSNLGAKALINILQGNADSRIIFHDNIDPINFQNSIAKIDVKTTGFIIISKSG</sequence>
<protein>
    <recommendedName>
        <fullName evidence="2">SIS domain-containing protein</fullName>
    </recommendedName>
</protein>
<evidence type="ECO:0000313" key="1">
    <source>
        <dbReference type="EMBL" id="SVD82273.1"/>
    </source>
</evidence>
<dbReference type="InterPro" id="IPR001672">
    <property type="entry name" value="G6P_Isomerase"/>
</dbReference>
<dbReference type="GO" id="GO:0006094">
    <property type="term" value="P:gluconeogenesis"/>
    <property type="evidence" value="ECO:0007669"/>
    <property type="project" value="InterPro"/>
</dbReference>
<dbReference type="PROSITE" id="PS51463">
    <property type="entry name" value="P_GLUCOSE_ISOMERASE_3"/>
    <property type="match status" value="1"/>
</dbReference>
<dbReference type="AlphaFoldDB" id="A0A382YG65"/>
<gene>
    <name evidence="1" type="ORF">METZ01_LOCUS435127</name>
</gene>
<dbReference type="GO" id="GO:0006096">
    <property type="term" value="P:glycolytic process"/>
    <property type="evidence" value="ECO:0007669"/>
    <property type="project" value="InterPro"/>
</dbReference>
<name>A0A382YG65_9ZZZZ</name>
<accession>A0A382YG65</accession>
<dbReference type="GO" id="GO:0097367">
    <property type="term" value="F:carbohydrate derivative binding"/>
    <property type="evidence" value="ECO:0007669"/>
    <property type="project" value="InterPro"/>
</dbReference>
<feature type="non-terminal residue" evidence="1">
    <location>
        <position position="124"/>
    </location>
</feature>
<organism evidence="1">
    <name type="scientific">marine metagenome</name>
    <dbReference type="NCBI Taxonomy" id="408172"/>
    <lineage>
        <taxon>unclassified sequences</taxon>
        <taxon>metagenomes</taxon>
        <taxon>ecological metagenomes</taxon>
    </lineage>
</organism>
<dbReference type="Pfam" id="PF00342">
    <property type="entry name" value="PGI"/>
    <property type="match status" value="1"/>
</dbReference>
<dbReference type="Gene3D" id="3.40.50.10490">
    <property type="entry name" value="Glucose-6-phosphate isomerase like protein, domain 1"/>
    <property type="match status" value="1"/>
</dbReference>
<dbReference type="GO" id="GO:0004347">
    <property type="term" value="F:glucose-6-phosphate isomerase activity"/>
    <property type="evidence" value="ECO:0007669"/>
    <property type="project" value="InterPro"/>
</dbReference>
<dbReference type="InterPro" id="IPR046348">
    <property type="entry name" value="SIS_dom_sf"/>
</dbReference>